<dbReference type="AlphaFoldDB" id="A0A2R8A809"/>
<feature type="domain" description="MGS-like" evidence="11">
    <location>
        <begin position="4"/>
        <end position="151"/>
    </location>
</feature>
<dbReference type="SUPFAM" id="SSF52335">
    <property type="entry name" value="Methylglyoxal synthase-like"/>
    <property type="match status" value="1"/>
</dbReference>
<dbReference type="SMART" id="SM00798">
    <property type="entry name" value="AICARFT_IMPCHas"/>
    <property type="match status" value="1"/>
</dbReference>
<evidence type="ECO:0000256" key="7">
    <source>
        <dbReference type="ARBA" id="ARBA00023268"/>
    </source>
</evidence>
<dbReference type="RefSeq" id="WP_108781074.1">
    <property type="nucleotide sequence ID" value="NZ_OMKW01000001.1"/>
</dbReference>
<organism evidence="12 13">
    <name type="scientific">Pontivivens insulae</name>
    <dbReference type="NCBI Taxonomy" id="1639689"/>
    <lineage>
        <taxon>Bacteria</taxon>
        <taxon>Pseudomonadati</taxon>
        <taxon>Pseudomonadota</taxon>
        <taxon>Alphaproteobacteria</taxon>
        <taxon>Rhodobacterales</taxon>
        <taxon>Paracoccaceae</taxon>
        <taxon>Pontivivens</taxon>
    </lineage>
</organism>
<keyword evidence="6 10" id="KW-0378">Hydrolase</keyword>
<dbReference type="InterPro" id="IPR024051">
    <property type="entry name" value="AICAR_Tfase_dup_dom_sf"/>
</dbReference>
<dbReference type="EMBL" id="OMKW01000001">
    <property type="protein sequence ID" value="SPF28362.1"/>
    <property type="molecule type" value="Genomic_DNA"/>
</dbReference>
<dbReference type="PIRSF" id="PIRSF000414">
    <property type="entry name" value="AICARFT_IMPCHas"/>
    <property type="match status" value="1"/>
</dbReference>
<dbReference type="CDD" id="cd01421">
    <property type="entry name" value="IMPCH"/>
    <property type="match status" value="1"/>
</dbReference>
<dbReference type="NCBIfam" id="TIGR00355">
    <property type="entry name" value="purH"/>
    <property type="match status" value="1"/>
</dbReference>
<dbReference type="NCBIfam" id="NF002049">
    <property type="entry name" value="PRK00881.1"/>
    <property type="match status" value="1"/>
</dbReference>
<dbReference type="FunFam" id="3.40.50.1380:FF:000001">
    <property type="entry name" value="Bifunctional purine biosynthesis protein PurH"/>
    <property type="match status" value="1"/>
</dbReference>
<dbReference type="GO" id="GO:0004643">
    <property type="term" value="F:phosphoribosylaminoimidazolecarboxamide formyltransferase activity"/>
    <property type="evidence" value="ECO:0007669"/>
    <property type="project" value="UniProtKB-UniRule"/>
</dbReference>
<dbReference type="InterPro" id="IPR036914">
    <property type="entry name" value="MGS-like_dom_sf"/>
</dbReference>
<accession>A0A2R8A809</accession>
<evidence type="ECO:0000256" key="9">
    <source>
        <dbReference type="ARBA" id="ARBA00050687"/>
    </source>
</evidence>
<proteinExistence type="inferred from homology"/>
<comment type="pathway">
    <text evidence="2 10">Purine metabolism; IMP biosynthesis via de novo pathway; 5-formamido-1-(5-phospho-D-ribosyl)imidazole-4-carboxamide from 5-amino-1-(5-phospho-D-ribosyl)imidazole-4-carboxamide (10-formyl THF route): step 1/1.</text>
</comment>
<keyword evidence="4 10" id="KW-0808">Transferase</keyword>
<dbReference type="GO" id="GO:0006189">
    <property type="term" value="P:'de novo' IMP biosynthetic process"/>
    <property type="evidence" value="ECO:0007669"/>
    <property type="project" value="UniProtKB-UniRule"/>
</dbReference>
<dbReference type="Gene3D" id="3.40.140.20">
    <property type="match status" value="2"/>
</dbReference>
<keyword evidence="5 10" id="KW-0658">Purine biosynthesis</keyword>
<dbReference type="Proteomes" id="UP000244932">
    <property type="component" value="Unassembled WGS sequence"/>
</dbReference>
<dbReference type="InterPro" id="IPR002695">
    <property type="entry name" value="PurH-like"/>
</dbReference>
<dbReference type="Pfam" id="PF02142">
    <property type="entry name" value="MGS"/>
    <property type="match status" value="1"/>
</dbReference>
<dbReference type="SUPFAM" id="SSF53927">
    <property type="entry name" value="Cytidine deaminase-like"/>
    <property type="match status" value="1"/>
</dbReference>
<evidence type="ECO:0000313" key="13">
    <source>
        <dbReference type="Proteomes" id="UP000244932"/>
    </source>
</evidence>
<comment type="pathway">
    <text evidence="1 10">Purine metabolism; IMP biosynthesis via de novo pathway; IMP from 5-formamido-1-(5-phospho-D-ribosyl)imidazole-4-carboxamide: step 1/1.</text>
</comment>
<dbReference type="InterPro" id="IPR016193">
    <property type="entry name" value="Cytidine_deaminase-like"/>
</dbReference>
<evidence type="ECO:0000256" key="4">
    <source>
        <dbReference type="ARBA" id="ARBA00022679"/>
    </source>
</evidence>
<comment type="catalytic activity">
    <reaction evidence="8 10">
        <text>(6R)-10-formyltetrahydrofolate + 5-amino-1-(5-phospho-beta-D-ribosyl)imidazole-4-carboxamide = 5-formamido-1-(5-phospho-D-ribosyl)imidazole-4-carboxamide + (6S)-5,6,7,8-tetrahydrofolate</text>
        <dbReference type="Rhea" id="RHEA:22192"/>
        <dbReference type="ChEBI" id="CHEBI:57453"/>
        <dbReference type="ChEBI" id="CHEBI:58467"/>
        <dbReference type="ChEBI" id="CHEBI:58475"/>
        <dbReference type="ChEBI" id="CHEBI:195366"/>
        <dbReference type="EC" id="2.1.2.3"/>
    </reaction>
</comment>
<comment type="catalytic activity">
    <reaction evidence="9 10">
        <text>IMP + H2O = 5-formamido-1-(5-phospho-D-ribosyl)imidazole-4-carboxamide</text>
        <dbReference type="Rhea" id="RHEA:18445"/>
        <dbReference type="ChEBI" id="CHEBI:15377"/>
        <dbReference type="ChEBI" id="CHEBI:58053"/>
        <dbReference type="ChEBI" id="CHEBI:58467"/>
        <dbReference type="EC" id="3.5.4.10"/>
    </reaction>
</comment>
<dbReference type="UniPathway" id="UPA00074">
    <property type="reaction ID" value="UER00133"/>
</dbReference>
<dbReference type="FunFam" id="3.40.140.20:FF:000001">
    <property type="entry name" value="Bifunctional purine biosynthesis protein PurH"/>
    <property type="match status" value="1"/>
</dbReference>
<keyword evidence="7 10" id="KW-0511">Multifunctional enzyme</keyword>
<dbReference type="Pfam" id="PF01808">
    <property type="entry name" value="AICARFT_IMPCHas"/>
    <property type="match status" value="1"/>
</dbReference>
<dbReference type="OrthoDB" id="9802065at2"/>
<dbReference type="PROSITE" id="PS51855">
    <property type="entry name" value="MGS"/>
    <property type="match status" value="1"/>
</dbReference>
<evidence type="ECO:0000256" key="5">
    <source>
        <dbReference type="ARBA" id="ARBA00022755"/>
    </source>
</evidence>
<dbReference type="FunFam" id="3.40.140.20:FF:000002">
    <property type="entry name" value="Bifunctional purine biosynthesis protein PurH"/>
    <property type="match status" value="1"/>
</dbReference>
<dbReference type="PANTHER" id="PTHR11692">
    <property type="entry name" value="BIFUNCTIONAL PURINE BIOSYNTHESIS PROTEIN PURH"/>
    <property type="match status" value="1"/>
</dbReference>
<dbReference type="HAMAP" id="MF_00139">
    <property type="entry name" value="PurH"/>
    <property type="match status" value="1"/>
</dbReference>
<dbReference type="SMART" id="SM00851">
    <property type="entry name" value="MGS"/>
    <property type="match status" value="1"/>
</dbReference>
<dbReference type="InterPro" id="IPR011607">
    <property type="entry name" value="MGS-like_dom"/>
</dbReference>
<evidence type="ECO:0000313" key="12">
    <source>
        <dbReference type="EMBL" id="SPF28362.1"/>
    </source>
</evidence>
<comment type="domain">
    <text evidence="10">The IMP cyclohydrolase activity resides in the N-terminal region.</text>
</comment>
<sequence length="530" mass="55815">MTVSNLAPLQRALLSVSDKTGLVDLGKALAARGVELVSTGGTAKALRDAGLNVRDVSELTGFPEMMDGRVKTLHPMVHGGLLALRGDAGHVGAMDAHGIVPIDLLVVNLYPFEETVAKGADYETCIENIDIGGPAMIRAASKNHGDVTTIVDAEDYTALLAELEENDGQTTYAFRQRMALTAYARTAAYDTAVSSWMAKALDEKTPRRRTAGGTLAESLRYGENPHQGAAFYTDGSNRPGVATARQVQGKALSYNNINDTDAAVELVAEFGDDAPTCAIIKHANPCGVATGKTLLEAYTRAFDCDRTSAFGGIIALNKPLDAATAEAITGIFTEVVIAPGADEAAMDIFAKKKNLRLLLIDALPDPAAPGLMMKQVAGGWLAQDRDNGRITMDDLKVVTKRAPSDAEMADMLFAWRVAKHVKSNAIIYVKDGATVGVGAGQMSRVDSARIAARKSEDMAEAMGLDTPLTQGCVVASDAFFPFADGLLSAAAAGAKAVIQPGGSMRDEEVIAAADDAGLAMVFTGMRHFRH</sequence>
<comment type="similarity">
    <text evidence="3 10">Belongs to the PurH family.</text>
</comment>
<dbReference type="PANTHER" id="PTHR11692:SF0">
    <property type="entry name" value="BIFUNCTIONAL PURINE BIOSYNTHESIS PROTEIN ATIC"/>
    <property type="match status" value="1"/>
</dbReference>
<evidence type="ECO:0000256" key="3">
    <source>
        <dbReference type="ARBA" id="ARBA00007667"/>
    </source>
</evidence>
<dbReference type="EC" id="3.5.4.10" evidence="10"/>
<name>A0A2R8A809_9RHOB</name>
<dbReference type="Gene3D" id="3.40.50.1380">
    <property type="entry name" value="Methylglyoxal synthase-like domain"/>
    <property type="match status" value="1"/>
</dbReference>
<dbReference type="GO" id="GO:0005829">
    <property type="term" value="C:cytosol"/>
    <property type="evidence" value="ECO:0007669"/>
    <property type="project" value="TreeGrafter"/>
</dbReference>
<gene>
    <name evidence="10 12" type="primary">purH</name>
    <name evidence="12" type="ORF">POI8812_00660</name>
</gene>
<dbReference type="EC" id="2.1.2.3" evidence="10"/>
<protein>
    <recommendedName>
        <fullName evidence="10">Bifunctional purine biosynthesis protein PurH</fullName>
    </recommendedName>
    <domain>
        <recommendedName>
            <fullName evidence="10">Phosphoribosylaminoimidazolecarboxamide formyltransferase</fullName>
            <ecNumber evidence="10">2.1.2.3</ecNumber>
        </recommendedName>
        <alternativeName>
            <fullName evidence="10">AICAR transformylase</fullName>
        </alternativeName>
    </domain>
    <domain>
        <recommendedName>
            <fullName evidence="10">IMP cyclohydrolase</fullName>
            <ecNumber evidence="10">3.5.4.10</ecNumber>
        </recommendedName>
        <alternativeName>
            <fullName evidence="10">ATIC</fullName>
        </alternativeName>
        <alternativeName>
            <fullName evidence="10">IMP synthase</fullName>
        </alternativeName>
        <alternativeName>
            <fullName evidence="10">Inosinicase</fullName>
        </alternativeName>
    </domain>
</protein>
<evidence type="ECO:0000259" key="11">
    <source>
        <dbReference type="PROSITE" id="PS51855"/>
    </source>
</evidence>
<evidence type="ECO:0000256" key="8">
    <source>
        <dbReference type="ARBA" id="ARBA00050488"/>
    </source>
</evidence>
<reference evidence="12 13" key="1">
    <citation type="submission" date="2018-03" db="EMBL/GenBank/DDBJ databases">
        <authorList>
            <person name="Keele B.F."/>
        </authorList>
    </citation>
    <scope>NUCLEOTIDE SEQUENCE [LARGE SCALE GENOMIC DNA]</scope>
    <source>
        <strain evidence="12 13">CeCT 8812</strain>
    </source>
</reference>
<evidence type="ECO:0000256" key="6">
    <source>
        <dbReference type="ARBA" id="ARBA00022801"/>
    </source>
</evidence>
<evidence type="ECO:0000256" key="1">
    <source>
        <dbReference type="ARBA" id="ARBA00004844"/>
    </source>
</evidence>
<evidence type="ECO:0000256" key="2">
    <source>
        <dbReference type="ARBA" id="ARBA00004954"/>
    </source>
</evidence>
<keyword evidence="13" id="KW-1185">Reference proteome</keyword>
<evidence type="ECO:0000256" key="10">
    <source>
        <dbReference type="HAMAP-Rule" id="MF_00139"/>
    </source>
</evidence>
<dbReference type="GO" id="GO:0003937">
    <property type="term" value="F:IMP cyclohydrolase activity"/>
    <property type="evidence" value="ECO:0007669"/>
    <property type="project" value="UniProtKB-UniRule"/>
</dbReference>